<reference evidence="3" key="2">
    <citation type="submission" date="2020-09" db="EMBL/GenBank/DDBJ databases">
        <authorList>
            <person name="Sun Q."/>
            <person name="Zhou Y."/>
        </authorList>
    </citation>
    <scope>NUCLEOTIDE SEQUENCE</scope>
    <source>
        <strain evidence="3">CGMCC 1.12506</strain>
    </source>
</reference>
<evidence type="ECO:0000259" key="2">
    <source>
        <dbReference type="Pfam" id="PF01205"/>
    </source>
</evidence>
<dbReference type="EMBL" id="BMFG01000007">
    <property type="protein sequence ID" value="GGD29953.1"/>
    <property type="molecule type" value="Genomic_DNA"/>
</dbReference>
<dbReference type="Gene3D" id="3.30.230.30">
    <property type="entry name" value="Impact, N-terminal domain"/>
    <property type="match status" value="1"/>
</dbReference>
<evidence type="ECO:0000313" key="3">
    <source>
        <dbReference type="EMBL" id="GGD29953.1"/>
    </source>
</evidence>
<dbReference type="InterPro" id="IPR023582">
    <property type="entry name" value="Impact"/>
</dbReference>
<dbReference type="InterPro" id="IPR036956">
    <property type="entry name" value="Impact_N_sf"/>
</dbReference>
<comment type="caution">
    <text evidence="3">The sequence shown here is derived from an EMBL/GenBank/DDBJ whole genome shotgun (WGS) entry which is preliminary data.</text>
</comment>
<name>A0A917DE52_9FLAO</name>
<sequence length="206" mass="23764">MQTNSEESYFTIENPILDNLLKEKNSKFFSYAFPVFSEEDIKNHLVIIKKKHPNANHACYAYQIGYKNIKYRASDDGEPNNSAGMPIYGQIQSFNLTNILVVVVRYFGGVKLGVGGLVTAYKMAAKMVLEVAQKVECIEMTTINLQYEYEDHPKIMQLIKECKVTIKEQKMELNCEWTIAIPEKEYNLFQEKCESFKTCKITKIDL</sequence>
<dbReference type="SUPFAM" id="SSF54211">
    <property type="entry name" value="Ribosomal protein S5 domain 2-like"/>
    <property type="match status" value="1"/>
</dbReference>
<dbReference type="AlphaFoldDB" id="A0A917DE52"/>
<dbReference type="GO" id="GO:0006446">
    <property type="term" value="P:regulation of translational initiation"/>
    <property type="evidence" value="ECO:0007669"/>
    <property type="project" value="TreeGrafter"/>
</dbReference>
<proteinExistence type="inferred from homology"/>
<dbReference type="RefSeq" id="WP_188362443.1">
    <property type="nucleotide sequence ID" value="NZ_BMFG01000007.1"/>
</dbReference>
<accession>A0A917DE52</accession>
<dbReference type="GO" id="GO:0005737">
    <property type="term" value="C:cytoplasm"/>
    <property type="evidence" value="ECO:0007669"/>
    <property type="project" value="TreeGrafter"/>
</dbReference>
<comment type="similarity">
    <text evidence="1">Belongs to the IMPACT family.</text>
</comment>
<dbReference type="PANTHER" id="PTHR16301">
    <property type="entry name" value="IMPACT-RELATED"/>
    <property type="match status" value="1"/>
</dbReference>
<dbReference type="InterPro" id="IPR020568">
    <property type="entry name" value="Ribosomal_Su5_D2-typ_SF"/>
</dbReference>
<feature type="domain" description="Impact N-terminal" evidence="2">
    <location>
        <begin position="24"/>
        <end position="129"/>
    </location>
</feature>
<gene>
    <name evidence="3" type="ORF">GCM10011343_20200</name>
</gene>
<keyword evidence="4" id="KW-1185">Reference proteome</keyword>
<dbReference type="InterPro" id="IPR001498">
    <property type="entry name" value="Impact_N"/>
</dbReference>
<organism evidence="3 4">
    <name type="scientific">Flavobacterium orientale</name>
    <dbReference type="NCBI Taxonomy" id="1756020"/>
    <lineage>
        <taxon>Bacteria</taxon>
        <taxon>Pseudomonadati</taxon>
        <taxon>Bacteroidota</taxon>
        <taxon>Flavobacteriia</taxon>
        <taxon>Flavobacteriales</taxon>
        <taxon>Flavobacteriaceae</taxon>
        <taxon>Flavobacterium</taxon>
    </lineage>
</organism>
<evidence type="ECO:0000313" key="4">
    <source>
        <dbReference type="Proteomes" id="UP000625735"/>
    </source>
</evidence>
<protein>
    <recommendedName>
        <fullName evidence="2">Impact N-terminal domain-containing protein</fullName>
    </recommendedName>
</protein>
<evidence type="ECO:0000256" key="1">
    <source>
        <dbReference type="ARBA" id="ARBA00007665"/>
    </source>
</evidence>
<dbReference type="Pfam" id="PF01205">
    <property type="entry name" value="Impact_N"/>
    <property type="match status" value="1"/>
</dbReference>
<dbReference type="Proteomes" id="UP000625735">
    <property type="component" value="Unassembled WGS sequence"/>
</dbReference>
<reference evidence="3" key="1">
    <citation type="journal article" date="2014" name="Int. J. Syst. Evol. Microbiol.">
        <title>Complete genome sequence of Corynebacterium casei LMG S-19264T (=DSM 44701T), isolated from a smear-ripened cheese.</title>
        <authorList>
            <consortium name="US DOE Joint Genome Institute (JGI-PGF)"/>
            <person name="Walter F."/>
            <person name="Albersmeier A."/>
            <person name="Kalinowski J."/>
            <person name="Ruckert C."/>
        </authorList>
    </citation>
    <scope>NUCLEOTIDE SEQUENCE</scope>
    <source>
        <strain evidence="3">CGMCC 1.12506</strain>
    </source>
</reference>
<dbReference type="PANTHER" id="PTHR16301:SF20">
    <property type="entry name" value="IMPACT FAMILY MEMBER YIGZ"/>
    <property type="match status" value="1"/>
</dbReference>
<dbReference type="NCBIfam" id="TIGR00257">
    <property type="entry name" value="IMPACT_YIGZ"/>
    <property type="match status" value="1"/>
</dbReference>
<dbReference type="InterPro" id="IPR015796">
    <property type="entry name" value="Impact_YigZ-like"/>
</dbReference>